<dbReference type="GO" id="GO:0080120">
    <property type="term" value="P:CAAX-box protein maturation"/>
    <property type="evidence" value="ECO:0007669"/>
    <property type="project" value="UniProtKB-ARBA"/>
</dbReference>
<reference evidence="3" key="1">
    <citation type="submission" date="2020-02" db="EMBL/GenBank/DDBJ databases">
        <authorList>
            <person name="Meier V. D."/>
        </authorList>
    </citation>
    <scope>NUCLEOTIDE SEQUENCE</scope>
    <source>
        <strain evidence="3">AVDCRST_MAG88</strain>
    </source>
</reference>
<evidence type="ECO:0000313" key="3">
    <source>
        <dbReference type="EMBL" id="CAA9549064.1"/>
    </source>
</evidence>
<accession>A0A6J4UGS5</accession>
<gene>
    <name evidence="3" type="ORF">AVDCRST_MAG88-634</name>
</gene>
<dbReference type="InterPro" id="IPR003675">
    <property type="entry name" value="Rce1/LyrA-like_dom"/>
</dbReference>
<feature type="domain" description="CAAX prenyl protease 2/Lysostaphin resistance protein A-like" evidence="2">
    <location>
        <begin position="2"/>
        <end position="45"/>
    </location>
</feature>
<feature type="transmembrane region" description="Helical" evidence="1">
    <location>
        <begin position="12"/>
        <end position="30"/>
    </location>
</feature>
<dbReference type="Pfam" id="PF02517">
    <property type="entry name" value="Rce1-like"/>
    <property type="match status" value="1"/>
</dbReference>
<dbReference type="GO" id="GO:0004175">
    <property type="term" value="F:endopeptidase activity"/>
    <property type="evidence" value="ECO:0007669"/>
    <property type="project" value="UniProtKB-ARBA"/>
</dbReference>
<name>A0A6J4UGS5_9BACT</name>
<feature type="non-terminal residue" evidence="3">
    <location>
        <position position="1"/>
    </location>
</feature>
<organism evidence="3">
    <name type="scientific">uncultured Thermomicrobiales bacterium</name>
    <dbReference type="NCBI Taxonomy" id="1645740"/>
    <lineage>
        <taxon>Bacteria</taxon>
        <taxon>Pseudomonadati</taxon>
        <taxon>Thermomicrobiota</taxon>
        <taxon>Thermomicrobia</taxon>
        <taxon>Thermomicrobiales</taxon>
        <taxon>environmental samples</taxon>
    </lineage>
</organism>
<evidence type="ECO:0000256" key="1">
    <source>
        <dbReference type="SAM" id="Phobius"/>
    </source>
</evidence>
<keyword evidence="1" id="KW-0812">Transmembrane</keyword>
<proteinExistence type="predicted"/>
<dbReference type="AlphaFoldDB" id="A0A6J4UGS5"/>
<feature type="transmembrane region" description="Helical" evidence="1">
    <location>
        <begin position="37"/>
        <end position="59"/>
    </location>
</feature>
<keyword evidence="1" id="KW-0472">Membrane</keyword>
<protein>
    <submittedName>
        <fullName evidence="3">Abortive infection protein</fullName>
    </submittedName>
</protein>
<sequence>AFFALLHLEPVALPAILILAVALCALYWRTGSLVSTFVAHATFNSFAVLVIVLMGSGALPTQT</sequence>
<dbReference type="EMBL" id="CADCWM010000214">
    <property type="protein sequence ID" value="CAA9549064.1"/>
    <property type="molecule type" value="Genomic_DNA"/>
</dbReference>
<evidence type="ECO:0000259" key="2">
    <source>
        <dbReference type="Pfam" id="PF02517"/>
    </source>
</evidence>
<keyword evidence="1" id="KW-1133">Transmembrane helix</keyword>